<reference evidence="2" key="1">
    <citation type="submission" date="2022-11" db="EMBL/GenBank/DDBJ databases">
        <authorList>
            <person name="Petersen C."/>
        </authorList>
    </citation>
    <scope>NUCLEOTIDE SEQUENCE</scope>
    <source>
        <strain evidence="2">IBT 30761</strain>
    </source>
</reference>
<dbReference type="EMBL" id="JAPQKI010000009">
    <property type="protein sequence ID" value="KAJ5090764.1"/>
    <property type="molecule type" value="Genomic_DNA"/>
</dbReference>
<feature type="region of interest" description="Disordered" evidence="1">
    <location>
        <begin position="335"/>
        <end position="378"/>
    </location>
</feature>
<keyword evidence="3" id="KW-1185">Reference proteome</keyword>
<feature type="compositionally biased region" description="Basic and acidic residues" evidence="1">
    <location>
        <begin position="565"/>
        <end position="579"/>
    </location>
</feature>
<feature type="region of interest" description="Disordered" evidence="1">
    <location>
        <begin position="1"/>
        <end position="70"/>
    </location>
</feature>
<gene>
    <name evidence="2" type="ORF">N7532_009448</name>
</gene>
<feature type="compositionally biased region" description="Low complexity" evidence="1">
    <location>
        <begin position="485"/>
        <end position="509"/>
    </location>
</feature>
<feature type="region of interest" description="Disordered" evidence="1">
    <location>
        <begin position="410"/>
        <end position="587"/>
    </location>
</feature>
<comment type="caution">
    <text evidence="2">The sequence shown here is derived from an EMBL/GenBank/DDBJ whole genome shotgun (WGS) entry which is preliminary data.</text>
</comment>
<dbReference type="RefSeq" id="XP_056472745.1">
    <property type="nucleotide sequence ID" value="XM_056621939.1"/>
</dbReference>
<feature type="compositionally biased region" description="Polar residues" evidence="1">
    <location>
        <begin position="51"/>
        <end position="63"/>
    </location>
</feature>
<protein>
    <submittedName>
        <fullName evidence="2">Uncharacterized protein</fullName>
    </submittedName>
</protein>
<dbReference type="AlphaFoldDB" id="A0A9W9K2I9"/>
<feature type="compositionally biased region" description="Low complexity" evidence="1">
    <location>
        <begin position="96"/>
        <end position="109"/>
    </location>
</feature>
<evidence type="ECO:0000256" key="1">
    <source>
        <dbReference type="SAM" id="MobiDB-lite"/>
    </source>
</evidence>
<feature type="compositionally biased region" description="Low complexity" evidence="1">
    <location>
        <begin position="542"/>
        <end position="555"/>
    </location>
</feature>
<reference evidence="2" key="2">
    <citation type="journal article" date="2023" name="IMA Fungus">
        <title>Comparative genomic study of the Penicillium genus elucidates a diverse pangenome and 15 lateral gene transfer events.</title>
        <authorList>
            <person name="Petersen C."/>
            <person name="Sorensen T."/>
            <person name="Nielsen M.R."/>
            <person name="Sondergaard T.E."/>
            <person name="Sorensen J.L."/>
            <person name="Fitzpatrick D.A."/>
            <person name="Frisvad J.C."/>
            <person name="Nielsen K.L."/>
        </authorList>
    </citation>
    <scope>NUCLEOTIDE SEQUENCE</scope>
    <source>
        <strain evidence="2">IBT 30761</strain>
    </source>
</reference>
<evidence type="ECO:0000313" key="2">
    <source>
        <dbReference type="EMBL" id="KAJ5090764.1"/>
    </source>
</evidence>
<feature type="region of interest" description="Disordered" evidence="1">
    <location>
        <begin position="248"/>
        <end position="296"/>
    </location>
</feature>
<dbReference type="GeneID" id="81360918"/>
<evidence type="ECO:0000313" key="3">
    <source>
        <dbReference type="Proteomes" id="UP001149074"/>
    </source>
</evidence>
<dbReference type="Proteomes" id="UP001149074">
    <property type="component" value="Unassembled WGS sequence"/>
</dbReference>
<dbReference type="OrthoDB" id="4505596at2759"/>
<name>A0A9W9K2I9_9EURO</name>
<sequence>MAPQKGRRRSLPATPTQITPARRSPRVSSSASLHSGRRRAFEAQPSRLRHSQTVDSLQASAATFTDPDLDRGFIESLEATGWSLDQYLPKSRHPHPSSTSTSSDMSSASIGTRMSGRIRKPSTRALEAAEEQASRPKKWALPKKPATKPEPEPASEPVLLPVSEHTPSPTPLIAPKPTSMDSTKKLAQKPKTIKSSAKQIVASIENRGQQLSESARKAFSRTIKLPSEAAGFLAKVRAQREAGILRPWEARGDLSSINTDTEASESASTSPDPKPEVPTHGRYVSPVPLSPSPRPIAPEAPFLYPHLLRDVPKEKLLRMKLFLKEAPGMDGEDWARAGFSDDGEEAVVSPRGQSPYRATPPPQEENLPLPPLLSRSENEISRNNHLGFPPFFGDRNTPYLQVSGVTGEEITAGISQENATIKRRADEPADEPTAKHQRRSPSPAAPSSVAPHPYNTRCKGKGPAPTKPVRLKLTLKPRAEAKKTPSSQPGTDSSESSSTSQSPSPAADSGPARSTRSQSRKPSKKVLETKKTATTKKKTAVVKRAVAAKKSAAATPYSLPTNNKSENKAKVVVKKESAAKKGNRKNR</sequence>
<feature type="compositionally biased region" description="Pro residues" evidence="1">
    <location>
        <begin position="358"/>
        <end position="371"/>
    </location>
</feature>
<feature type="region of interest" description="Disordered" evidence="1">
    <location>
        <begin position="87"/>
        <end position="195"/>
    </location>
</feature>
<feature type="compositionally biased region" description="Low complexity" evidence="1">
    <location>
        <begin position="260"/>
        <end position="271"/>
    </location>
</feature>
<feature type="compositionally biased region" description="Low complexity" evidence="1">
    <location>
        <begin position="20"/>
        <end position="32"/>
    </location>
</feature>
<organism evidence="2 3">
    <name type="scientific">Penicillium argentinense</name>
    <dbReference type="NCBI Taxonomy" id="1131581"/>
    <lineage>
        <taxon>Eukaryota</taxon>
        <taxon>Fungi</taxon>
        <taxon>Dikarya</taxon>
        <taxon>Ascomycota</taxon>
        <taxon>Pezizomycotina</taxon>
        <taxon>Eurotiomycetes</taxon>
        <taxon>Eurotiomycetidae</taxon>
        <taxon>Eurotiales</taxon>
        <taxon>Aspergillaceae</taxon>
        <taxon>Penicillium</taxon>
    </lineage>
</organism>
<accession>A0A9W9K2I9</accession>
<proteinExistence type="predicted"/>
<feature type="compositionally biased region" description="Basic residues" evidence="1">
    <location>
        <begin position="1"/>
        <end position="10"/>
    </location>
</feature>
<feature type="compositionally biased region" description="Low complexity" evidence="1">
    <location>
        <begin position="440"/>
        <end position="451"/>
    </location>
</feature>